<protein>
    <recommendedName>
        <fullName evidence="15">Bromodomain testis-specific protein</fullName>
    </recommendedName>
</protein>
<feature type="compositionally biased region" description="Polar residues" evidence="10">
    <location>
        <begin position="844"/>
        <end position="862"/>
    </location>
</feature>
<dbReference type="InterPro" id="IPR036427">
    <property type="entry name" value="Bromodomain-like_sf"/>
</dbReference>
<feature type="region of interest" description="Disordered" evidence="10">
    <location>
        <begin position="456"/>
        <end position="528"/>
    </location>
</feature>
<feature type="compositionally biased region" description="Low complexity" evidence="10">
    <location>
        <begin position="1082"/>
        <end position="1099"/>
    </location>
</feature>
<sequence>MSDIKGPQKVAMCGNPPPPQYKNPKTPGPLTNQLQYLHKVVVKALWRHNFAWPFRQPVDAVRLKLPDYYTIIKTPMDLNTVKKRLENNYYWKAMECIEDFTTMFTNCYMYNKPGDDIVLMAQALEKLFLQKVAQMPQEEIEISTITTKAPGKGRKPPSGVVKAKPQSPVSEVVFQQTVTVIPPEMLHSIPPVPLSEQIAAKIKKGIKRKADTTTPSASIVTSSESSPCTEAKPCKLISRRGSGRPIKPPRKDLPDSQQQHQVGKKAKLSEQLKHCNGILKEMFTKKHAAYAWPFYKPVDAGRLGLHDYHDIIKQPMDLGTIRKKMEDREYNDVQEFASDFRLMFFNCYKYNPPTHEVVAMAKKLQDVFEIRFAKMPDEAVGARQPALPCEHRVKAEKKHRRNKVESSSSSESSSDRSSESESSSDTEEEERAQRLVNLQEQLQAVREQLQILTQTPLLKPKKKEKSQKDKGKKDKKEPQKLKCEEERKAKSKVKKRSSKGPSAAHGKKSKLAAVLYDSEDDEPTVPMTYDEKRQLSLDINKLPGDKLGKVVNIIQSREPTLRDTNPEEIEIDFETLKPSTLRSLERYVMTCLRKRPKKPSQKKPAKPKVQCTEKKRDPEKCLPNIAKQPSSAKKTKRKGEMAGVTAGVTKGLGGPSRLSDSSTSSSSDSSSSDSSTSDNSDFESETKTELKLSKGASDCKLKLKEMKQSTSVRSSLVKAMDDAVPAAWDCPLPEPNQALAVPQETTHPPEHILMSPPALHSRLPQQPSRPSAKAAPLPRKNGAAALQLDAPPLSPARPPSEFSITPEPIALQAPASSPRHSARPDAAPTPPPPQRPQSSLPQMQEAQTDPQPISPPNRTLENPPNRVDPEGISALLSPLSSPPAVLFSSCGASLPALPHPAEVRMERLLLSPLQESPLHSMKDERKHLESQREPGSSTLQNLYSTSQSEGEEHESCESTPLPGATHISAANKVNKETKPSLPRTDIVLKNADSWASLGKMATFTPSTIKSSKESFQQFRRAAMEKEERERALRRLQLEVGREKRPVPEKPREEPEAMECVPTAAATEALRMVEPAKPEKPEPAGASPPAAEEPQPMPQSSVDRDRELARKREQERRRREAMSAIIDMTMQSDIMATFEKNLD</sequence>
<dbReference type="Pfam" id="PF00439">
    <property type="entry name" value="Bromodomain"/>
    <property type="match status" value="2"/>
</dbReference>
<evidence type="ECO:0000256" key="7">
    <source>
        <dbReference type="ARBA" id="ARBA00023242"/>
    </source>
</evidence>
<dbReference type="EMBL" id="JAINUF010000002">
    <property type="protein sequence ID" value="KAJ8375289.1"/>
    <property type="molecule type" value="Genomic_DNA"/>
</dbReference>
<dbReference type="FunFam" id="1.20.1270.220:FF:000001">
    <property type="entry name" value="bromodomain-containing protein 2 isoform X1"/>
    <property type="match status" value="1"/>
</dbReference>
<dbReference type="Pfam" id="PF17035">
    <property type="entry name" value="BET"/>
    <property type="match status" value="1"/>
</dbReference>
<dbReference type="InterPro" id="IPR038336">
    <property type="entry name" value="NET_sf"/>
</dbReference>
<comment type="caution">
    <text evidence="13">The sequence shown here is derived from an EMBL/GenBank/DDBJ whole genome shotgun (WGS) entry which is preliminary data.</text>
</comment>
<dbReference type="GO" id="GO:0005634">
    <property type="term" value="C:nucleus"/>
    <property type="evidence" value="ECO:0007669"/>
    <property type="project" value="UniProtKB-SubCell"/>
</dbReference>
<feature type="compositionally biased region" description="Basic and acidic residues" evidence="10">
    <location>
        <begin position="611"/>
        <end position="620"/>
    </location>
</feature>
<reference evidence="13" key="1">
    <citation type="journal article" date="2023" name="Science">
        <title>Genome structures resolve the early diversification of teleost fishes.</title>
        <authorList>
            <person name="Parey E."/>
            <person name="Louis A."/>
            <person name="Montfort J."/>
            <person name="Bouchez O."/>
            <person name="Roques C."/>
            <person name="Iampietro C."/>
            <person name="Lluch J."/>
            <person name="Castinel A."/>
            <person name="Donnadieu C."/>
            <person name="Desvignes T."/>
            <person name="Floi Bucao C."/>
            <person name="Jouanno E."/>
            <person name="Wen M."/>
            <person name="Mejri S."/>
            <person name="Dirks R."/>
            <person name="Jansen H."/>
            <person name="Henkel C."/>
            <person name="Chen W.J."/>
            <person name="Zahm M."/>
            <person name="Cabau C."/>
            <person name="Klopp C."/>
            <person name="Thompson A.W."/>
            <person name="Robinson-Rechavi M."/>
            <person name="Braasch I."/>
            <person name="Lecointre G."/>
            <person name="Bobe J."/>
            <person name="Postlethwait J.H."/>
            <person name="Berthelot C."/>
            <person name="Roest Crollius H."/>
            <person name="Guiguen Y."/>
        </authorList>
    </citation>
    <scope>NUCLEOTIDE SEQUENCE</scope>
    <source>
        <strain evidence="13">WJC10195</strain>
    </source>
</reference>
<dbReference type="InterPro" id="IPR043508">
    <property type="entry name" value="Bromo_Brdt_I"/>
</dbReference>
<keyword evidence="3" id="KW-0156">Chromatin regulator</keyword>
<dbReference type="CDD" id="cd05498">
    <property type="entry name" value="Bromo_Brdt_II_like"/>
    <property type="match status" value="1"/>
</dbReference>
<dbReference type="InterPro" id="IPR050935">
    <property type="entry name" value="Bromo_chromatin_reader"/>
</dbReference>
<feature type="region of interest" description="Disordered" evidence="10">
    <location>
        <begin position="1"/>
        <end position="28"/>
    </location>
</feature>
<dbReference type="CDD" id="cd05497">
    <property type="entry name" value="Bromo_Brdt_I_like"/>
    <property type="match status" value="1"/>
</dbReference>
<dbReference type="InterPro" id="IPR001487">
    <property type="entry name" value="Bromodomain"/>
</dbReference>
<feature type="compositionally biased region" description="Low complexity" evidence="10">
    <location>
        <begin position="659"/>
        <end position="679"/>
    </location>
</feature>
<dbReference type="Pfam" id="PF17105">
    <property type="entry name" value="BRD4_CDT"/>
    <property type="match status" value="1"/>
</dbReference>
<feature type="compositionally biased region" description="Basic and acidic residues" evidence="10">
    <location>
        <begin position="1101"/>
        <end position="1120"/>
    </location>
</feature>
<dbReference type="Proteomes" id="UP001152622">
    <property type="component" value="Chromosome 2"/>
</dbReference>
<accession>A0A9Q1G4F0</accession>
<feature type="compositionally biased region" description="Basic and acidic residues" evidence="10">
    <location>
        <begin position="920"/>
        <end position="932"/>
    </location>
</feature>
<feature type="region of interest" description="Disordered" evidence="10">
    <location>
        <begin position="912"/>
        <end position="984"/>
    </location>
</feature>
<feature type="compositionally biased region" description="Basic residues" evidence="10">
    <location>
        <begin position="489"/>
        <end position="498"/>
    </location>
</feature>
<evidence type="ECO:0008006" key="15">
    <source>
        <dbReference type="Google" id="ProtNLM"/>
    </source>
</evidence>
<keyword evidence="7" id="KW-0539">Nucleus</keyword>
<dbReference type="FunFam" id="1.20.920.10:FF:000003">
    <property type="entry name" value="Bromodomain-containing protein 2"/>
    <property type="match status" value="1"/>
</dbReference>
<dbReference type="InterPro" id="IPR031354">
    <property type="entry name" value="BRD4_CDT"/>
</dbReference>
<dbReference type="PRINTS" id="PR00503">
    <property type="entry name" value="BROMODOMAIN"/>
</dbReference>
<dbReference type="InterPro" id="IPR018359">
    <property type="entry name" value="Bromodomain_CS"/>
</dbReference>
<proteinExistence type="inferred from homology"/>
<dbReference type="GO" id="GO:0000785">
    <property type="term" value="C:chromatin"/>
    <property type="evidence" value="ECO:0007669"/>
    <property type="project" value="TreeGrafter"/>
</dbReference>
<feature type="region of interest" description="Disordered" evidence="10">
    <location>
        <begin position="207"/>
        <end position="267"/>
    </location>
</feature>
<feature type="compositionally biased region" description="Polar residues" evidence="10">
    <location>
        <begin position="212"/>
        <end position="228"/>
    </location>
</feature>
<dbReference type="Gene3D" id="1.20.1270.220">
    <property type="match status" value="1"/>
</dbReference>
<dbReference type="GO" id="GO:0006338">
    <property type="term" value="P:chromatin remodeling"/>
    <property type="evidence" value="ECO:0007669"/>
    <property type="project" value="TreeGrafter"/>
</dbReference>
<evidence type="ECO:0000256" key="6">
    <source>
        <dbReference type="ARBA" id="ARBA00023163"/>
    </source>
</evidence>
<feature type="domain" description="NET" evidence="12">
    <location>
        <begin position="517"/>
        <end position="599"/>
    </location>
</feature>
<feature type="region of interest" description="Disordered" evidence="10">
    <location>
        <begin position="1036"/>
        <end position="1142"/>
    </location>
</feature>
<dbReference type="GO" id="GO:0006355">
    <property type="term" value="P:regulation of DNA-templated transcription"/>
    <property type="evidence" value="ECO:0007669"/>
    <property type="project" value="TreeGrafter"/>
</dbReference>
<keyword evidence="14" id="KW-1185">Reference proteome</keyword>
<keyword evidence="4" id="KW-0805">Transcription regulation</keyword>
<dbReference type="InterPro" id="IPR027353">
    <property type="entry name" value="NET_dom"/>
</dbReference>
<evidence type="ECO:0000256" key="10">
    <source>
        <dbReference type="SAM" id="MobiDB-lite"/>
    </source>
</evidence>
<evidence type="ECO:0000256" key="1">
    <source>
        <dbReference type="ARBA" id="ARBA00004123"/>
    </source>
</evidence>
<dbReference type="PROSITE" id="PS50014">
    <property type="entry name" value="BROMODOMAIN_2"/>
    <property type="match status" value="2"/>
</dbReference>
<evidence type="ECO:0000256" key="2">
    <source>
        <dbReference type="ARBA" id="ARBA00022737"/>
    </source>
</evidence>
<name>A0A9Q1G4F0_SYNKA</name>
<comment type="subcellular location">
    <subcellularLocation>
        <location evidence="1">Nucleus</location>
    </subcellularLocation>
</comment>
<keyword evidence="6" id="KW-0804">Transcription</keyword>
<dbReference type="OrthoDB" id="21449at2759"/>
<dbReference type="SUPFAM" id="SSF47370">
    <property type="entry name" value="Bromodomain"/>
    <property type="match status" value="2"/>
</dbReference>
<feature type="domain" description="Bromo" evidence="11">
    <location>
        <begin position="286"/>
        <end position="358"/>
    </location>
</feature>
<evidence type="ECO:0000256" key="4">
    <source>
        <dbReference type="ARBA" id="ARBA00023015"/>
    </source>
</evidence>
<dbReference type="PANTHER" id="PTHR22880:SF143">
    <property type="entry name" value="BROMODOMAIN-CONTAINING PROTEIN 4"/>
    <property type="match status" value="1"/>
</dbReference>
<keyword evidence="5 9" id="KW-0103">Bromodomain</keyword>
<dbReference type="FunFam" id="1.20.920.10:FF:000002">
    <property type="entry name" value="Bromodomain-containing protein 4"/>
    <property type="match status" value="1"/>
</dbReference>
<evidence type="ECO:0000259" key="12">
    <source>
        <dbReference type="PROSITE" id="PS51525"/>
    </source>
</evidence>
<evidence type="ECO:0000256" key="9">
    <source>
        <dbReference type="PROSITE-ProRule" id="PRU00035"/>
    </source>
</evidence>
<evidence type="ECO:0000313" key="13">
    <source>
        <dbReference type="EMBL" id="KAJ8375289.1"/>
    </source>
</evidence>
<dbReference type="PROSITE" id="PS51525">
    <property type="entry name" value="NET"/>
    <property type="match status" value="1"/>
</dbReference>
<evidence type="ECO:0000256" key="3">
    <source>
        <dbReference type="ARBA" id="ARBA00022853"/>
    </source>
</evidence>
<evidence type="ECO:0000256" key="8">
    <source>
        <dbReference type="ARBA" id="ARBA00044509"/>
    </source>
</evidence>
<feature type="region of interest" description="Disordered" evidence="10">
    <location>
        <begin position="380"/>
        <end position="433"/>
    </location>
</feature>
<feature type="compositionally biased region" description="Basic and acidic residues" evidence="10">
    <location>
        <begin position="466"/>
        <end position="488"/>
    </location>
</feature>
<feature type="compositionally biased region" description="Basic and acidic residues" evidence="10">
    <location>
        <begin position="684"/>
        <end position="707"/>
    </location>
</feature>
<feature type="compositionally biased region" description="Basic residues" evidence="10">
    <location>
        <begin position="592"/>
        <end position="606"/>
    </location>
</feature>
<evidence type="ECO:0000259" key="11">
    <source>
        <dbReference type="PROSITE" id="PS50014"/>
    </source>
</evidence>
<feature type="compositionally biased region" description="Polar residues" evidence="10">
    <location>
        <begin position="933"/>
        <end position="948"/>
    </location>
</feature>
<evidence type="ECO:0000256" key="5">
    <source>
        <dbReference type="ARBA" id="ARBA00023117"/>
    </source>
</evidence>
<dbReference type="PANTHER" id="PTHR22880">
    <property type="entry name" value="FALZ-RELATED BROMODOMAIN-CONTAINING PROTEINS"/>
    <property type="match status" value="1"/>
</dbReference>
<organism evidence="13 14">
    <name type="scientific">Synaphobranchus kaupii</name>
    <name type="common">Kaup's arrowtooth eel</name>
    <dbReference type="NCBI Taxonomy" id="118154"/>
    <lineage>
        <taxon>Eukaryota</taxon>
        <taxon>Metazoa</taxon>
        <taxon>Chordata</taxon>
        <taxon>Craniata</taxon>
        <taxon>Vertebrata</taxon>
        <taxon>Euteleostomi</taxon>
        <taxon>Actinopterygii</taxon>
        <taxon>Neopterygii</taxon>
        <taxon>Teleostei</taxon>
        <taxon>Anguilliformes</taxon>
        <taxon>Synaphobranchidae</taxon>
        <taxon>Synaphobranchus</taxon>
    </lineage>
</organism>
<keyword evidence="2" id="KW-0677">Repeat</keyword>
<dbReference type="InterPro" id="IPR043509">
    <property type="entry name" value="Bromo_Brdt_II"/>
</dbReference>
<dbReference type="SMART" id="SM00297">
    <property type="entry name" value="BROMO"/>
    <property type="match status" value="2"/>
</dbReference>
<gene>
    <name evidence="13" type="ORF">SKAU_G00058690</name>
</gene>
<comment type="similarity">
    <text evidence="8">Belongs to the BET family.</text>
</comment>
<feature type="compositionally biased region" description="Basic and acidic residues" evidence="10">
    <location>
        <begin position="1036"/>
        <end position="1054"/>
    </location>
</feature>
<dbReference type="AlphaFoldDB" id="A0A9Q1G4F0"/>
<feature type="domain" description="Bromo" evidence="11">
    <location>
        <begin position="46"/>
        <end position="118"/>
    </location>
</feature>
<evidence type="ECO:0000313" key="14">
    <source>
        <dbReference type="Proteomes" id="UP001152622"/>
    </source>
</evidence>
<dbReference type="PROSITE" id="PS00633">
    <property type="entry name" value="BROMODOMAIN_1"/>
    <property type="match status" value="2"/>
</dbReference>
<feature type="region of interest" description="Disordered" evidence="10">
    <location>
        <begin position="592"/>
        <end position="880"/>
    </location>
</feature>
<dbReference type="Gene3D" id="1.20.920.10">
    <property type="entry name" value="Bromodomain-like"/>
    <property type="match status" value="2"/>
</dbReference>